<proteinExistence type="predicted"/>
<dbReference type="InterPro" id="IPR010167">
    <property type="entry name" value="NH2A_AcTrfase"/>
</dbReference>
<dbReference type="InterPro" id="IPR036393">
    <property type="entry name" value="AceGlu_kinase-like_sf"/>
</dbReference>
<dbReference type="PANTHER" id="PTHR30602:SF13">
    <property type="entry name" value="AMINO-ACID N-ACETYLTRANSFERASE"/>
    <property type="match status" value="1"/>
</dbReference>
<comment type="caution">
    <text evidence="1">The sequence shown here is derived from an EMBL/GenBank/DDBJ whole genome shotgun (WGS) entry which is preliminary data.</text>
</comment>
<reference evidence="1 2" key="1">
    <citation type="submission" date="2024-11" db="EMBL/GenBank/DDBJ databases">
        <title>A near-complete genome assembly of Cinchona calisaya.</title>
        <authorList>
            <person name="Lian D.C."/>
            <person name="Zhao X.W."/>
            <person name="Wei L."/>
        </authorList>
    </citation>
    <scope>NUCLEOTIDE SEQUENCE [LARGE SCALE GENOMIC DNA]</scope>
    <source>
        <tissue evidence="1">Nenye</tissue>
    </source>
</reference>
<dbReference type="Gene3D" id="3.40.1160.10">
    <property type="entry name" value="Acetylglutamate kinase-like"/>
    <property type="match status" value="1"/>
</dbReference>
<name>A0ABD3A572_9GENT</name>
<evidence type="ECO:0000313" key="1">
    <source>
        <dbReference type="EMBL" id="KAL3526895.1"/>
    </source>
</evidence>
<dbReference type="GO" id="GO:0016740">
    <property type="term" value="F:transferase activity"/>
    <property type="evidence" value="ECO:0007669"/>
    <property type="project" value="UniProtKB-KW"/>
</dbReference>
<dbReference type="EMBL" id="JBJUIK010000005">
    <property type="protein sequence ID" value="KAL3526895.1"/>
    <property type="molecule type" value="Genomic_DNA"/>
</dbReference>
<dbReference type="AlphaFoldDB" id="A0ABD3A572"/>
<sequence length="122" mass="13183">MSMASLESTTISSRGICSSGLVGHLMGGGRSELRSLAGMRKKEKGTHLCMKLSSTAAAAEAVDDYSKNYTSNSRKEDDGENFVKMMREAQPYFQAHRGSTFVLVLSAQIVDSPYLPSILEVA</sequence>
<keyword evidence="2" id="KW-1185">Reference proteome</keyword>
<evidence type="ECO:0000313" key="2">
    <source>
        <dbReference type="Proteomes" id="UP001630127"/>
    </source>
</evidence>
<dbReference type="PANTHER" id="PTHR30602">
    <property type="entry name" value="AMINO-ACID ACETYLTRANSFERASE"/>
    <property type="match status" value="1"/>
</dbReference>
<gene>
    <name evidence="1" type="ORF">ACH5RR_011551</name>
</gene>
<organism evidence="1 2">
    <name type="scientific">Cinchona calisaya</name>
    <dbReference type="NCBI Taxonomy" id="153742"/>
    <lineage>
        <taxon>Eukaryota</taxon>
        <taxon>Viridiplantae</taxon>
        <taxon>Streptophyta</taxon>
        <taxon>Embryophyta</taxon>
        <taxon>Tracheophyta</taxon>
        <taxon>Spermatophyta</taxon>
        <taxon>Magnoliopsida</taxon>
        <taxon>eudicotyledons</taxon>
        <taxon>Gunneridae</taxon>
        <taxon>Pentapetalae</taxon>
        <taxon>asterids</taxon>
        <taxon>lamiids</taxon>
        <taxon>Gentianales</taxon>
        <taxon>Rubiaceae</taxon>
        <taxon>Cinchonoideae</taxon>
        <taxon>Cinchoneae</taxon>
        <taxon>Cinchona</taxon>
    </lineage>
</organism>
<accession>A0ABD3A572</accession>
<dbReference type="Proteomes" id="UP001630127">
    <property type="component" value="Unassembled WGS sequence"/>
</dbReference>
<protein>
    <submittedName>
        <fullName evidence="1">Uncharacterized protein</fullName>
    </submittedName>
</protein>